<organism evidence="3 4">
    <name type="scientific">Novipirellula galeiformis</name>
    <dbReference type="NCBI Taxonomy" id="2528004"/>
    <lineage>
        <taxon>Bacteria</taxon>
        <taxon>Pseudomonadati</taxon>
        <taxon>Planctomycetota</taxon>
        <taxon>Planctomycetia</taxon>
        <taxon>Pirellulales</taxon>
        <taxon>Pirellulaceae</taxon>
        <taxon>Novipirellula</taxon>
    </lineage>
</organism>
<gene>
    <name evidence="3" type="ORF">Pla52o_54780</name>
</gene>
<dbReference type="NCBIfam" id="TIGR02532">
    <property type="entry name" value="IV_pilin_GFxxxE"/>
    <property type="match status" value="1"/>
</dbReference>
<name>A0A5C6C2R0_9BACT</name>
<proteinExistence type="predicted"/>
<comment type="caution">
    <text evidence="3">The sequence shown here is derived from an EMBL/GenBank/DDBJ whole genome shotgun (WGS) entry which is preliminary data.</text>
</comment>
<keyword evidence="2" id="KW-0812">Transmembrane</keyword>
<reference evidence="3 4" key="1">
    <citation type="submission" date="2019-02" db="EMBL/GenBank/DDBJ databases">
        <title>Deep-cultivation of Planctomycetes and their phenomic and genomic characterization uncovers novel biology.</title>
        <authorList>
            <person name="Wiegand S."/>
            <person name="Jogler M."/>
            <person name="Boedeker C."/>
            <person name="Pinto D."/>
            <person name="Vollmers J."/>
            <person name="Rivas-Marin E."/>
            <person name="Kohn T."/>
            <person name="Peeters S.H."/>
            <person name="Heuer A."/>
            <person name="Rast P."/>
            <person name="Oberbeckmann S."/>
            <person name="Bunk B."/>
            <person name="Jeske O."/>
            <person name="Meyerdierks A."/>
            <person name="Storesund J.E."/>
            <person name="Kallscheuer N."/>
            <person name="Luecker S."/>
            <person name="Lage O.M."/>
            <person name="Pohl T."/>
            <person name="Merkel B.J."/>
            <person name="Hornburger P."/>
            <person name="Mueller R.-W."/>
            <person name="Bruemmer F."/>
            <person name="Labrenz M."/>
            <person name="Spormann A.M."/>
            <person name="Op Den Camp H."/>
            <person name="Overmann J."/>
            <person name="Amann R."/>
            <person name="Jetten M.S.M."/>
            <person name="Mascher T."/>
            <person name="Medema M.H."/>
            <person name="Devos D.P."/>
            <person name="Kaster A.-K."/>
            <person name="Ovreas L."/>
            <person name="Rohde M."/>
            <person name="Galperin M.Y."/>
            <person name="Jogler C."/>
        </authorList>
    </citation>
    <scope>NUCLEOTIDE SEQUENCE [LARGE SCALE GENOMIC DNA]</scope>
    <source>
        <strain evidence="3 4">Pla52o</strain>
    </source>
</reference>
<evidence type="ECO:0000313" key="4">
    <source>
        <dbReference type="Proteomes" id="UP000316304"/>
    </source>
</evidence>
<dbReference type="InterPro" id="IPR045584">
    <property type="entry name" value="Pilin-like"/>
</dbReference>
<evidence type="ECO:0000256" key="2">
    <source>
        <dbReference type="SAM" id="Phobius"/>
    </source>
</evidence>
<dbReference type="AlphaFoldDB" id="A0A5C6C2R0"/>
<feature type="transmembrane region" description="Helical" evidence="2">
    <location>
        <begin position="12"/>
        <end position="36"/>
    </location>
</feature>
<dbReference type="Proteomes" id="UP000316304">
    <property type="component" value="Unassembled WGS sequence"/>
</dbReference>
<protein>
    <submittedName>
        <fullName evidence="3">Pseudopilin GspJ</fullName>
    </submittedName>
</protein>
<dbReference type="Pfam" id="PF07963">
    <property type="entry name" value="N_methyl"/>
    <property type="match status" value="1"/>
</dbReference>
<evidence type="ECO:0000313" key="3">
    <source>
        <dbReference type="EMBL" id="TWU17139.1"/>
    </source>
</evidence>
<evidence type="ECO:0000256" key="1">
    <source>
        <dbReference type="SAM" id="MobiDB-lite"/>
    </source>
</evidence>
<dbReference type="EMBL" id="SJPT01000015">
    <property type="protein sequence ID" value="TWU17139.1"/>
    <property type="molecule type" value="Genomic_DNA"/>
</dbReference>
<accession>A0A5C6C2R0</accession>
<dbReference type="RefSeq" id="WP_146597379.1">
    <property type="nucleotide sequence ID" value="NZ_SJPT01000015.1"/>
</dbReference>
<keyword evidence="2" id="KW-1133">Transmembrane helix</keyword>
<dbReference type="SUPFAM" id="SSF54523">
    <property type="entry name" value="Pili subunits"/>
    <property type="match status" value="1"/>
</dbReference>
<dbReference type="InterPro" id="IPR012902">
    <property type="entry name" value="N_methyl_site"/>
</dbReference>
<feature type="region of interest" description="Disordered" evidence="1">
    <location>
        <begin position="359"/>
        <end position="380"/>
    </location>
</feature>
<keyword evidence="4" id="KW-1185">Reference proteome</keyword>
<keyword evidence="2" id="KW-0472">Membrane</keyword>
<feature type="region of interest" description="Disordered" evidence="1">
    <location>
        <begin position="193"/>
        <end position="212"/>
    </location>
</feature>
<sequence length="380" mass="41079">MIRVPALKPREAFSLLELMLALALLGALMSVAWSLMGTYRDAEERGWKVARRTQVIRSARNWLENDIQHLAATALPERSLHPSPSASIASTTARLTGNTQGFSATIVPSLDPLPFLERLMSDPAADEFEEPILSSTSAVPATPTTATPWPAERLEIEYRLSPSASPSSSQVNSPNVAVGLDTPDVQYTLIRSELSSPNSISGSDTTLGSSEATSAADRLLTAQDLYRQNEDQPIARGVPLKESRLEGLLECQFRYCDGQSWKSSWNSDIDGGLPTAIALSFNFPARSEMRRPEPPRPSSGPFEDELDNTQDDLQLSFADSALATEPVAEVSTAGEESLMQREGHEVTIVVLVEARPMSRPASAPFSGPFTGSYDAPGGDF</sequence>
<dbReference type="OrthoDB" id="9812770at2"/>
<feature type="region of interest" description="Disordered" evidence="1">
    <location>
        <begin position="284"/>
        <end position="307"/>
    </location>
</feature>